<dbReference type="GO" id="GO:0003677">
    <property type="term" value="F:DNA binding"/>
    <property type="evidence" value="ECO:0007669"/>
    <property type="project" value="InterPro"/>
</dbReference>
<dbReference type="AlphaFoldDB" id="A0A430J5W9"/>
<organism evidence="2 3">
    <name type="scientific">Paenibacillus whitsoniae</name>
    <dbReference type="NCBI Taxonomy" id="2496558"/>
    <lineage>
        <taxon>Bacteria</taxon>
        <taxon>Bacillati</taxon>
        <taxon>Bacillota</taxon>
        <taxon>Bacilli</taxon>
        <taxon>Bacillales</taxon>
        <taxon>Paenibacillaceae</taxon>
        <taxon>Paenibacillus</taxon>
    </lineage>
</organism>
<dbReference type="Pfam" id="PF01381">
    <property type="entry name" value="HTH_3"/>
    <property type="match status" value="1"/>
</dbReference>
<dbReference type="PROSITE" id="PS50943">
    <property type="entry name" value="HTH_CROC1"/>
    <property type="match status" value="1"/>
</dbReference>
<dbReference type="InterPro" id="IPR010982">
    <property type="entry name" value="Lambda_DNA-bd_dom_sf"/>
</dbReference>
<evidence type="ECO:0000313" key="3">
    <source>
        <dbReference type="Proteomes" id="UP000276128"/>
    </source>
</evidence>
<dbReference type="CDD" id="cd00093">
    <property type="entry name" value="HTH_XRE"/>
    <property type="match status" value="1"/>
</dbReference>
<dbReference type="OrthoDB" id="2306294at2"/>
<name>A0A430J5W9_9BACL</name>
<keyword evidence="3" id="KW-1185">Reference proteome</keyword>
<feature type="domain" description="HTH cro/C1-type" evidence="1">
    <location>
        <begin position="10"/>
        <end position="64"/>
    </location>
</feature>
<sequence>MKIAAKPEAFIKARITKGFSQRELARHSGVSHAYISLLERRKKNVGPFTAKKLSELLDKEIEELFEIYIA</sequence>
<evidence type="ECO:0000259" key="1">
    <source>
        <dbReference type="PROSITE" id="PS50943"/>
    </source>
</evidence>
<dbReference type="Proteomes" id="UP000276128">
    <property type="component" value="Unassembled WGS sequence"/>
</dbReference>
<proteinExistence type="predicted"/>
<dbReference type="SMART" id="SM00530">
    <property type="entry name" value="HTH_XRE"/>
    <property type="match status" value="1"/>
</dbReference>
<dbReference type="SUPFAM" id="SSF47413">
    <property type="entry name" value="lambda repressor-like DNA-binding domains"/>
    <property type="match status" value="1"/>
</dbReference>
<dbReference type="EMBL" id="RXHU01000105">
    <property type="protein sequence ID" value="RTE03081.1"/>
    <property type="molecule type" value="Genomic_DNA"/>
</dbReference>
<accession>A0A430J5W9</accession>
<reference evidence="2 3" key="1">
    <citation type="submission" date="2018-12" db="EMBL/GenBank/DDBJ databases">
        <title>Bacillus ochoae sp. nov., Paenibacillus whitsoniae sp. nov., Paenibacillus spiritus sp. nov. Isolated from the Mars Exploration Rover during spacecraft assembly.</title>
        <authorList>
            <person name="Seuylemezian A."/>
            <person name="Vaishampayan P."/>
        </authorList>
    </citation>
    <scope>NUCLEOTIDE SEQUENCE [LARGE SCALE GENOMIC DNA]</scope>
    <source>
        <strain evidence="2 3">MER 54</strain>
    </source>
</reference>
<evidence type="ECO:0000313" key="2">
    <source>
        <dbReference type="EMBL" id="RTE03081.1"/>
    </source>
</evidence>
<dbReference type="InterPro" id="IPR001387">
    <property type="entry name" value="Cro/C1-type_HTH"/>
</dbReference>
<dbReference type="Gene3D" id="1.10.260.40">
    <property type="entry name" value="lambda repressor-like DNA-binding domains"/>
    <property type="match status" value="1"/>
</dbReference>
<protein>
    <submittedName>
        <fullName evidence="2">XRE family transcriptional regulator</fullName>
    </submittedName>
</protein>
<gene>
    <name evidence="2" type="ORF">EJQ19_28225</name>
</gene>
<comment type="caution">
    <text evidence="2">The sequence shown here is derived from an EMBL/GenBank/DDBJ whole genome shotgun (WGS) entry which is preliminary data.</text>
</comment>